<gene>
    <name evidence="15" type="ordered locus">Hfelis_01290</name>
</gene>
<protein>
    <recommendedName>
        <fullName evidence="9">DNA 3'-5' helicase</fullName>
        <ecNumber evidence="9">5.6.2.4</ecNumber>
    </recommendedName>
    <alternativeName>
        <fullName evidence="10">DNA 3'-5' helicase II</fullName>
    </alternativeName>
</protein>
<dbReference type="Pfam" id="PF00580">
    <property type="entry name" value="UvrD-helicase"/>
    <property type="match status" value="1"/>
</dbReference>
<dbReference type="GO" id="GO:0005524">
    <property type="term" value="F:ATP binding"/>
    <property type="evidence" value="ECO:0007669"/>
    <property type="project" value="UniProtKB-UniRule"/>
</dbReference>
<dbReference type="InterPro" id="IPR014016">
    <property type="entry name" value="UvrD-like_ATP-bd"/>
</dbReference>
<evidence type="ECO:0000256" key="11">
    <source>
        <dbReference type="ARBA" id="ARBA00048988"/>
    </source>
</evidence>
<evidence type="ECO:0000256" key="2">
    <source>
        <dbReference type="ARBA" id="ARBA00022741"/>
    </source>
</evidence>
<dbReference type="Gene3D" id="3.40.50.300">
    <property type="entry name" value="P-loop containing nucleotide triphosphate hydrolases"/>
    <property type="match status" value="2"/>
</dbReference>
<dbReference type="KEGG" id="hfe:HFELIS_01290"/>
<feature type="domain" description="UvrD-like helicase C-terminal" evidence="14">
    <location>
        <begin position="269"/>
        <end position="584"/>
    </location>
</feature>
<dbReference type="EMBL" id="FQ670179">
    <property type="protein sequence ID" value="CBY82213.1"/>
    <property type="molecule type" value="Genomic_DNA"/>
</dbReference>
<dbReference type="Pfam" id="PF13361">
    <property type="entry name" value="UvrD_C"/>
    <property type="match status" value="1"/>
</dbReference>
<dbReference type="GO" id="GO:0016887">
    <property type="term" value="F:ATP hydrolysis activity"/>
    <property type="evidence" value="ECO:0007669"/>
    <property type="project" value="RHEA"/>
</dbReference>
<comment type="similarity">
    <text evidence="1">Belongs to the helicase family. UvrD subfamily.</text>
</comment>
<keyword evidence="7" id="KW-0413">Isomerase</keyword>
<evidence type="ECO:0000256" key="8">
    <source>
        <dbReference type="ARBA" id="ARBA00034617"/>
    </source>
</evidence>
<dbReference type="PANTHER" id="PTHR11070:SF2">
    <property type="entry name" value="ATP-DEPENDENT DNA HELICASE SRS2"/>
    <property type="match status" value="1"/>
</dbReference>
<dbReference type="Proteomes" id="UP000007934">
    <property type="component" value="Chromosome"/>
</dbReference>
<comment type="catalytic activity">
    <reaction evidence="11">
        <text>ATP + H2O = ADP + phosphate + H(+)</text>
        <dbReference type="Rhea" id="RHEA:13065"/>
        <dbReference type="ChEBI" id="CHEBI:15377"/>
        <dbReference type="ChEBI" id="CHEBI:15378"/>
        <dbReference type="ChEBI" id="CHEBI:30616"/>
        <dbReference type="ChEBI" id="CHEBI:43474"/>
        <dbReference type="ChEBI" id="CHEBI:456216"/>
        <dbReference type="EC" id="5.6.2.4"/>
    </reaction>
</comment>
<dbReference type="Gene3D" id="1.10.10.160">
    <property type="match status" value="1"/>
</dbReference>
<dbReference type="GO" id="GO:0005829">
    <property type="term" value="C:cytosol"/>
    <property type="evidence" value="ECO:0007669"/>
    <property type="project" value="TreeGrafter"/>
</dbReference>
<feature type="binding site" evidence="12">
    <location>
        <begin position="22"/>
        <end position="29"/>
    </location>
    <ligand>
        <name>ATP</name>
        <dbReference type="ChEBI" id="CHEBI:30616"/>
    </ligand>
</feature>
<proteinExistence type="inferred from homology"/>
<organism evidence="15 16">
    <name type="scientific">Helicobacter felis (strain ATCC 49179 / CCUG 28539 / NCTC 12436 / CS1)</name>
    <dbReference type="NCBI Taxonomy" id="936155"/>
    <lineage>
        <taxon>Bacteria</taxon>
        <taxon>Pseudomonadati</taxon>
        <taxon>Campylobacterota</taxon>
        <taxon>Epsilonproteobacteria</taxon>
        <taxon>Campylobacterales</taxon>
        <taxon>Helicobacteraceae</taxon>
        <taxon>Helicobacter</taxon>
    </lineage>
</organism>
<dbReference type="eggNOG" id="COG0210">
    <property type="taxonomic scope" value="Bacteria"/>
</dbReference>
<dbReference type="InterPro" id="IPR014017">
    <property type="entry name" value="DNA_helicase_UvrD-like_C"/>
</dbReference>
<dbReference type="EC" id="5.6.2.4" evidence="9"/>
<name>E7ACI4_HELFC</name>
<evidence type="ECO:0000256" key="7">
    <source>
        <dbReference type="ARBA" id="ARBA00023235"/>
    </source>
</evidence>
<keyword evidence="4 12" id="KW-0347">Helicase</keyword>
<dbReference type="GeneID" id="36134911"/>
<dbReference type="SUPFAM" id="SSF52540">
    <property type="entry name" value="P-loop containing nucleoside triphosphate hydrolases"/>
    <property type="match status" value="1"/>
</dbReference>
<sequence length="658" mass="74551">MQLNSEQIQATQARLGRNLIIASAGTGKTSTIVGRIIHLLKQGISPHEILLLTFTNKASLEMKERLAIHTPHAQFIQAGTFHATAYRHLKELYPHLSLKQPKELCVLLKSVLEGMPAGEDFYSANFLYDLHSLYLNAQRPESFSDWIIARNPDQEEHAEYYEIALGLFEELKQEHHYVDYNDLLLLFRQRMQEERVGFVEVLCDEYQDTNPLQDSILDTINPPSLFCVGDYDQSIYAFNGADISIIGNFTTKHPNARVFTLKKNYRSSPAILALANKVINHNPRLYPKSLEVAKTTSLSTPQLLEFEELFLQYRGIARHIASRGNFEEVAVLFRNNSSADGCEASLRELGVPSKRRGGGYSFFDAKEVRLILDVCAFLSHPKDMMASLQILSYGHGIGNAVARELYMALQILGDGDSKKGLLHPNNKDPYPQNKQTGGLFEEFFSTETAMRFKNHVPSTFNTHPLLKHPKLTATTASFLGDFFTLCQTHPLSPQENISHIYNSAWFRAIMENLTKERAKNKDGSIDSRRQEIAAQKILRKITLLSDLAKPYKSLKEFLSAMALDAKENLNGEGVHLLSIHASKGLEFKEVYVIDLMEGRFPNTKLAKQSGSLEEERRLFYVATTRAKDHLYLSYAKKDKIKDIEYRPSCFLKEAGLIP</sequence>
<keyword evidence="2 12" id="KW-0547">Nucleotide-binding</keyword>
<keyword evidence="6" id="KW-0238">DNA-binding</keyword>
<dbReference type="PANTHER" id="PTHR11070">
    <property type="entry name" value="UVRD / RECB / PCRA DNA HELICASE FAMILY MEMBER"/>
    <property type="match status" value="1"/>
</dbReference>
<evidence type="ECO:0000256" key="5">
    <source>
        <dbReference type="ARBA" id="ARBA00022840"/>
    </source>
</evidence>
<evidence type="ECO:0000256" key="3">
    <source>
        <dbReference type="ARBA" id="ARBA00022801"/>
    </source>
</evidence>
<comment type="catalytic activity">
    <reaction evidence="8">
        <text>Couples ATP hydrolysis with the unwinding of duplex DNA by translocating in the 3'-5' direction.</text>
        <dbReference type="EC" id="5.6.2.4"/>
    </reaction>
</comment>
<evidence type="ECO:0000259" key="13">
    <source>
        <dbReference type="PROSITE" id="PS51198"/>
    </source>
</evidence>
<dbReference type="OrthoDB" id="9810135at2"/>
<evidence type="ECO:0000256" key="6">
    <source>
        <dbReference type="ARBA" id="ARBA00023125"/>
    </source>
</evidence>
<feature type="domain" description="UvrD-like helicase ATP-binding" evidence="13">
    <location>
        <begin position="1"/>
        <end position="268"/>
    </location>
</feature>
<dbReference type="CDD" id="cd17932">
    <property type="entry name" value="DEXQc_UvrD"/>
    <property type="match status" value="1"/>
</dbReference>
<dbReference type="InterPro" id="IPR013986">
    <property type="entry name" value="DExx_box_DNA_helicase_dom_sf"/>
</dbReference>
<evidence type="ECO:0000259" key="14">
    <source>
        <dbReference type="PROSITE" id="PS51217"/>
    </source>
</evidence>
<dbReference type="HOGENOM" id="CLU_004585_5_10_7"/>
<dbReference type="GO" id="GO:0000725">
    <property type="term" value="P:recombinational repair"/>
    <property type="evidence" value="ECO:0007669"/>
    <property type="project" value="TreeGrafter"/>
</dbReference>
<dbReference type="PROSITE" id="PS51198">
    <property type="entry name" value="UVRD_HELICASE_ATP_BIND"/>
    <property type="match status" value="1"/>
</dbReference>
<keyword evidence="5 12" id="KW-0067">ATP-binding</keyword>
<evidence type="ECO:0000256" key="9">
    <source>
        <dbReference type="ARBA" id="ARBA00034808"/>
    </source>
</evidence>
<dbReference type="InterPro" id="IPR000212">
    <property type="entry name" value="DNA_helicase_UvrD/REP"/>
</dbReference>
<evidence type="ECO:0000256" key="4">
    <source>
        <dbReference type="ARBA" id="ARBA00022806"/>
    </source>
</evidence>
<evidence type="ECO:0000256" key="12">
    <source>
        <dbReference type="PROSITE-ProRule" id="PRU00560"/>
    </source>
</evidence>
<accession>E7ACI4</accession>
<evidence type="ECO:0000256" key="1">
    <source>
        <dbReference type="ARBA" id="ARBA00009922"/>
    </source>
</evidence>
<dbReference type="STRING" id="936155.HFELIS_01290"/>
<evidence type="ECO:0000256" key="10">
    <source>
        <dbReference type="ARBA" id="ARBA00034923"/>
    </source>
</evidence>
<dbReference type="RefSeq" id="WP_013468583.1">
    <property type="nucleotide sequence ID" value="NC_014810.2"/>
</dbReference>
<reference evidence="15 16" key="1">
    <citation type="journal article" date="2011" name="Genome Biol. Evol.">
        <title>Comparative whole genome sequence analysis of the carcinogenic bacterial model pathogen Helicobacter felis.</title>
        <authorList>
            <person name="Arnold I.C."/>
            <person name="Zigova Z."/>
            <person name="Holden M."/>
            <person name="Lawley T.D."/>
            <person name="Rad R."/>
            <person name="Dougan G."/>
            <person name="Falkow S."/>
            <person name="Bentley S.D."/>
            <person name="Muller A."/>
        </authorList>
    </citation>
    <scope>NUCLEOTIDE SEQUENCE [LARGE SCALE GENOMIC DNA]</scope>
    <source>
        <strain evidence="16">ATCC 49179 / CCUG 28539 / NCTC 12436 / CS1</strain>
    </source>
</reference>
<dbReference type="GO" id="GO:0003677">
    <property type="term" value="F:DNA binding"/>
    <property type="evidence" value="ECO:0007669"/>
    <property type="project" value="UniProtKB-KW"/>
</dbReference>
<dbReference type="AlphaFoldDB" id="E7ACI4"/>
<evidence type="ECO:0000313" key="16">
    <source>
        <dbReference type="Proteomes" id="UP000007934"/>
    </source>
</evidence>
<dbReference type="InterPro" id="IPR027417">
    <property type="entry name" value="P-loop_NTPase"/>
</dbReference>
<dbReference type="PROSITE" id="PS51217">
    <property type="entry name" value="UVRD_HELICASE_CTER"/>
    <property type="match status" value="1"/>
</dbReference>
<dbReference type="Gene3D" id="1.10.486.10">
    <property type="entry name" value="PCRA, domain 4"/>
    <property type="match status" value="1"/>
</dbReference>
<dbReference type="GO" id="GO:0043138">
    <property type="term" value="F:3'-5' DNA helicase activity"/>
    <property type="evidence" value="ECO:0007669"/>
    <property type="project" value="UniProtKB-EC"/>
</dbReference>
<keyword evidence="16" id="KW-1185">Reference proteome</keyword>
<keyword evidence="3 12" id="KW-0378">Hydrolase</keyword>
<evidence type="ECO:0000313" key="15">
    <source>
        <dbReference type="EMBL" id="CBY82213.1"/>
    </source>
</evidence>
<dbReference type="GO" id="GO:0033202">
    <property type="term" value="C:DNA helicase complex"/>
    <property type="evidence" value="ECO:0007669"/>
    <property type="project" value="TreeGrafter"/>
</dbReference>